<sequence length="127" mass="14992">MKICALEELKALMACFPDSYINHNLELILIPKTNTYFKIEDCECHLDVKEKVLTWCSRTIVKGQPYANPNKNIAYRHYNLRNLNKYLHRNFNENDIGIIYQKLGNGVNPELAKKFIRNRFNMEVLND</sequence>
<dbReference type="EMBL" id="FIHG01000001">
    <property type="protein sequence ID" value="CYU69193.1"/>
    <property type="molecule type" value="Genomic_DNA"/>
</dbReference>
<organism evidence="1 2">
    <name type="scientific">Streptococcus suis</name>
    <dbReference type="NCBI Taxonomy" id="1307"/>
    <lineage>
        <taxon>Bacteria</taxon>
        <taxon>Bacillati</taxon>
        <taxon>Bacillota</taxon>
        <taxon>Bacilli</taxon>
        <taxon>Lactobacillales</taxon>
        <taxon>Streptococcaceae</taxon>
        <taxon>Streptococcus</taxon>
    </lineage>
</organism>
<dbReference type="AlphaFoldDB" id="A0A0Z8EW72"/>
<name>A0A0Z8EW72_STRSU</name>
<dbReference type="RefSeq" id="WP_044667616.1">
    <property type="nucleotide sequence ID" value="NZ_CEHP01000003.1"/>
</dbReference>
<dbReference type="Proteomes" id="UP000073200">
    <property type="component" value="Unassembled WGS sequence"/>
</dbReference>
<evidence type="ECO:0000313" key="2">
    <source>
        <dbReference type="Proteomes" id="UP000073200"/>
    </source>
</evidence>
<gene>
    <name evidence="1" type="ORF">ERS132421_00276</name>
</gene>
<protein>
    <submittedName>
        <fullName evidence="1">Uncharacterized protein</fullName>
    </submittedName>
</protein>
<proteinExistence type="predicted"/>
<reference evidence="1 2" key="1">
    <citation type="submission" date="2016-02" db="EMBL/GenBank/DDBJ databases">
        <authorList>
            <consortium name="Pathogen Informatics"/>
        </authorList>
    </citation>
    <scope>NUCLEOTIDE SEQUENCE [LARGE SCALE GENOMIC DNA]</scope>
    <source>
        <strain evidence="1 2">LSS59</strain>
    </source>
</reference>
<evidence type="ECO:0000313" key="1">
    <source>
        <dbReference type="EMBL" id="CYU69193.1"/>
    </source>
</evidence>
<accession>A0A0Z8EW72</accession>